<dbReference type="InterPro" id="IPR011583">
    <property type="entry name" value="Chitinase_II/V-like_cat"/>
</dbReference>
<dbReference type="PANTHER" id="PTHR46066:SF2">
    <property type="entry name" value="CHITINASE DOMAIN-CONTAINING PROTEIN 1"/>
    <property type="match status" value="1"/>
</dbReference>
<dbReference type="PANTHER" id="PTHR46066">
    <property type="entry name" value="CHITINASE DOMAIN-CONTAINING PROTEIN 1 FAMILY MEMBER"/>
    <property type="match status" value="1"/>
</dbReference>
<dbReference type="Gene3D" id="2.30.30.40">
    <property type="entry name" value="SH3 Domains"/>
    <property type="match status" value="1"/>
</dbReference>
<dbReference type="GO" id="GO:0005975">
    <property type="term" value="P:carbohydrate metabolic process"/>
    <property type="evidence" value="ECO:0007669"/>
    <property type="project" value="InterPro"/>
</dbReference>
<dbReference type="Pfam" id="PF07833">
    <property type="entry name" value="Cu_amine_oxidN1"/>
    <property type="match status" value="1"/>
</dbReference>
<feature type="domain" description="GH18" evidence="2">
    <location>
        <begin position="237"/>
        <end position="553"/>
    </location>
</feature>
<dbReference type="Gene3D" id="3.20.20.80">
    <property type="entry name" value="Glycosidases"/>
    <property type="match status" value="1"/>
</dbReference>
<dbReference type="InterPro" id="IPR001223">
    <property type="entry name" value="Glyco_hydro18_cat"/>
</dbReference>
<sequence>MKRITSILIVLIALTLLISIGNIINKEKQVESNKVTDHILIIDDYISNDENNILIENNNIYFSVELIKEHFDNNIEISQDGKRAYIDLENKSFEMETKEITDFIKENSRKINIPLKIEDDNQYLPINHMKKLFSIDIKYNESLNTVVIDKFSSKNKFSTILEDDIKLYKNKSTKGKIIDTLDQGSRLMLLSKEDNWYKVRTDKGYFGYVDKKYVNEEIKEMDYDNKINSIRKQHNDENINITWEYVYEKTPDISDEEKIQGLDVLVPTWFSLSDKGDVINKADFNYMKDAHKKGYRVWGLVDNSFDPDLTSKAIGNEEIKNKFISQIAFYAGLYNLDGINIDFENIYYEDKDNLVKFVEDLTYILKKQNLMVSIDVTIPGGSKRWSQVYDRERLANIVDYVALMAYDEHWASSPVSGSVASINWVERGIQRSLEYIPKEKLLLGIPFYTRVWKETKDENGNTKVSSKAIPIKNVEEILKKYDAVVTWDDETGQYFGIYDNDGATYKIWIEDIRSIKLKIQMAKKYDLKGIASWRKGYEYDKVWEAINTVIEENKDLL</sequence>
<dbReference type="AlphaFoldDB" id="A0A1T5IIH2"/>
<dbReference type="Pfam" id="PF08239">
    <property type="entry name" value="SH3_3"/>
    <property type="match status" value="1"/>
</dbReference>
<dbReference type="Proteomes" id="UP000190285">
    <property type="component" value="Unassembled WGS sequence"/>
</dbReference>
<evidence type="ECO:0000313" key="3">
    <source>
        <dbReference type="EMBL" id="SKC38822.1"/>
    </source>
</evidence>
<protein>
    <submittedName>
        <fullName evidence="3">Spore germination protein YaaH</fullName>
    </submittedName>
</protein>
<keyword evidence="4" id="KW-1185">Reference proteome</keyword>
<proteinExistence type="predicted"/>
<dbReference type="SUPFAM" id="SSF51445">
    <property type="entry name" value="(Trans)glycosidases"/>
    <property type="match status" value="1"/>
</dbReference>
<dbReference type="InterPro" id="IPR017853">
    <property type="entry name" value="GH"/>
</dbReference>
<dbReference type="InterPro" id="IPR029070">
    <property type="entry name" value="Chitinase_insertion_sf"/>
</dbReference>
<dbReference type="SMART" id="SM00636">
    <property type="entry name" value="Glyco_18"/>
    <property type="match status" value="1"/>
</dbReference>
<dbReference type="SMART" id="SM00287">
    <property type="entry name" value="SH3b"/>
    <property type="match status" value="1"/>
</dbReference>
<dbReference type="STRING" id="36842.SAMN02194393_00404"/>
<accession>A0A1T5IIH2</accession>
<evidence type="ECO:0000259" key="1">
    <source>
        <dbReference type="PROSITE" id="PS51781"/>
    </source>
</evidence>
<evidence type="ECO:0000259" key="2">
    <source>
        <dbReference type="PROSITE" id="PS51910"/>
    </source>
</evidence>
<dbReference type="Gene3D" id="3.10.50.10">
    <property type="match status" value="1"/>
</dbReference>
<feature type="domain" description="SH3b" evidence="1">
    <location>
        <begin position="153"/>
        <end position="218"/>
    </location>
</feature>
<dbReference type="EMBL" id="FUZT01000001">
    <property type="protein sequence ID" value="SKC38822.1"/>
    <property type="molecule type" value="Genomic_DNA"/>
</dbReference>
<dbReference type="InterPro" id="IPR012854">
    <property type="entry name" value="Cu_amine_oxidase-like_N"/>
</dbReference>
<dbReference type="RefSeq" id="WP_079488954.1">
    <property type="nucleotide sequence ID" value="NZ_FUZT01000001.1"/>
</dbReference>
<organism evidence="3 4">
    <name type="scientific">Maledivibacter halophilus</name>
    <dbReference type="NCBI Taxonomy" id="36842"/>
    <lineage>
        <taxon>Bacteria</taxon>
        <taxon>Bacillati</taxon>
        <taxon>Bacillota</taxon>
        <taxon>Clostridia</taxon>
        <taxon>Peptostreptococcales</taxon>
        <taxon>Caminicellaceae</taxon>
        <taxon>Maledivibacter</taxon>
    </lineage>
</organism>
<name>A0A1T5IIH2_9FIRM</name>
<dbReference type="PROSITE" id="PS51910">
    <property type="entry name" value="GH18_2"/>
    <property type="match status" value="1"/>
</dbReference>
<dbReference type="Pfam" id="PF00704">
    <property type="entry name" value="Glyco_hydro_18"/>
    <property type="match status" value="1"/>
</dbReference>
<evidence type="ECO:0000313" key="4">
    <source>
        <dbReference type="Proteomes" id="UP000190285"/>
    </source>
</evidence>
<dbReference type="InterPro" id="IPR003646">
    <property type="entry name" value="SH3-like_bac-type"/>
</dbReference>
<dbReference type="GO" id="GO:0008061">
    <property type="term" value="F:chitin binding"/>
    <property type="evidence" value="ECO:0007669"/>
    <property type="project" value="InterPro"/>
</dbReference>
<gene>
    <name evidence="3" type="ORF">SAMN02194393_00404</name>
</gene>
<dbReference type="PROSITE" id="PS51781">
    <property type="entry name" value="SH3B"/>
    <property type="match status" value="1"/>
</dbReference>
<dbReference type="OrthoDB" id="9775889at2"/>
<reference evidence="3 4" key="1">
    <citation type="submission" date="2017-02" db="EMBL/GenBank/DDBJ databases">
        <authorList>
            <person name="Peterson S.W."/>
        </authorList>
    </citation>
    <scope>NUCLEOTIDE SEQUENCE [LARGE SCALE GENOMIC DNA]</scope>
    <source>
        <strain evidence="3 4">M1</strain>
    </source>
</reference>